<protein>
    <recommendedName>
        <fullName evidence="2">DNA (cytosine-5-)-methyltransferase</fullName>
    </recommendedName>
</protein>
<dbReference type="EMBL" id="LAZR01049767">
    <property type="protein sequence ID" value="KKK88872.1"/>
    <property type="molecule type" value="Genomic_DNA"/>
</dbReference>
<name>A0A0F8Z536_9ZZZZ</name>
<sequence length="175" mass="20435">TTQRLLADLHPYGILIAPPCTHFSFARTNAKVRRRLDDAMLIVKSCLSIVEHCQYNIEKDTQKKPPLEFWVLENPKAMLEWFLGKPVYVFHPYEFGDGYKKKTALWGYFNLPIKNPKPMSDEMIKLCKTNSKPLPKFDKLKTKEIHGEFYGKYDRQTRRAITPSGFAQAFYEANK</sequence>
<organism evidence="1">
    <name type="scientific">marine sediment metagenome</name>
    <dbReference type="NCBI Taxonomy" id="412755"/>
    <lineage>
        <taxon>unclassified sequences</taxon>
        <taxon>metagenomes</taxon>
        <taxon>ecological metagenomes</taxon>
    </lineage>
</organism>
<dbReference type="AlphaFoldDB" id="A0A0F8Z536"/>
<accession>A0A0F8Z536</accession>
<reference evidence="1" key="1">
    <citation type="journal article" date="2015" name="Nature">
        <title>Complex archaea that bridge the gap between prokaryotes and eukaryotes.</title>
        <authorList>
            <person name="Spang A."/>
            <person name="Saw J.H."/>
            <person name="Jorgensen S.L."/>
            <person name="Zaremba-Niedzwiedzka K."/>
            <person name="Martijn J."/>
            <person name="Lind A.E."/>
            <person name="van Eijk R."/>
            <person name="Schleper C."/>
            <person name="Guy L."/>
            <person name="Ettema T.J."/>
        </authorList>
    </citation>
    <scope>NUCLEOTIDE SEQUENCE</scope>
</reference>
<comment type="caution">
    <text evidence="1">The sequence shown here is derived from an EMBL/GenBank/DDBJ whole genome shotgun (WGS) entry which is preliminary data.</text>
</comment>
<feature type="non-terminal residue" evidence="1">
    <location>
        <position position="1"/>
    </location>
</feature>
<proteinExistence type="predicted"/>
<gene>
    <name evidence="1" type="ORF">LCGC14_2738770</name>
</gene>
<evidence type="ECO:0008006" key="2">
    <source>
        <dbReference type="Google" id="ProtNLM"/>
    </source>
</evidence>
<evidence type="ECO:0000313" key="1">
    <source>
        <dbReference type="EMBL" id="KKK88872.1"/>
    </source>
</evidence>